<protein>
    <submittedName>
        <fullName evidence="1">Hemoglobin</fullName>
    </submittedName>
</protein>
<dbReference type="EMBL" id="SNYC01000003">
    <property type="protein sequence ID" value="TDQ11314.1"/>
    <property type="molecule type" value="Genomic_DNA"/>
</dbReference>
<dbReference type="GO" id="GO:0019825">
    <property type="term" value="F:oxygen binding"/>
    <property type="evidence" value="ECO:0007669"/>
    <property type="project" value="InterPro"/>
</dbReference>
<comment type="caution">
    <text evidence="1">The sequence shown here is derived from an EMBL/GenBank/DDBJ whole genome shotgun (WGS) entry which is preliminary data.</text>
</comment>
<dbReference type="InterPro" id="IPR012292">
    <property type="entry name" value="Globin/Proto"/>
</dbReference>
<name>A0A4R6SXS1_9SPHI</name>
<accession>A0A4R6SXS1</accession>
<dbReference type="AlphaFoldDB" id="A0A4R6SXS1"/>
<organism evidence="1 2">
    <name type="scientific">Pedobacter metabolipauper</name>
    <dbReference type="NCBI Taxonomy" id="425513"/>
    <lineage>
        <taxon>Bacteria</taxon>
        <taxon>Pseudomonadati</taxon>
        <taxon>Bacteroidota</taxon>
        <taxon>Sphingobacteriia</taxon>
        <taxon>Sphingobacteriales</taxon>
        <taxon>Sphingobacteriaceae</taxon>
        <taxon>Pedobacter</taxon>
    </lineage>
</organism>
<keyword evidence="2" id="KW-1185">Reference proteome</keyword>
<evidence type="ECO:0000313" key="1">
    <source>
        <dbReference type="EMBL" id="TDQ11314.1"/>
    </source>
</evidence>
<evidence type="ECO:0000313" key="2">
    <source>
        <dbReference type="Proteomes" id="UP000295620"/>
    </source>
</evidence>
<dbReference type="SUPFAM" id="SSF46458">
    <property type="entry name" value="Globin-like"/>
    <property type="match status" value="1"/>
</dbReference>
<sequence length="130" mass="15034">MNDKKDMNTKDISTREDIEDLIRTFYGKALDDAQLGPVFKAANFSLAAHIPVMISFWETILLDVITYSGNPMRKHMELNRTVTLDPAHFEQWMKIWKETITEKFRGPVAENAMIRADSIALIIQHKLKQN</sequence>
<dbReference type="InterPro" id="IPR009050">
    <property type="entry name" value="Globin-like_sf"/>
</dbReference>
<reference evidence="1 2" key="1">
    <citation type="submission" date="2019-03" db="EMBL/GenBank/DDBJ databases">
        <title>Genomic Encyclopedia of Archaeal and Bacterial Type Strains, Phase II (KMG-II): from individual species to whole genera.</title>
        <authorList>
            <person name="Goeker M."/>
        </authorList>
    </citation>
    <scope>NUCLEOTIDE SEQUENCE [LARGE SCALE GENOMIC DNA]</scope>
    <source>
        <strain evidence="1 2">DSM 19035</strain>
    </source>
</reference>
<dbReference type="CDD" id="cd08916">
    <property type="entry name" value="TrHb3_P"/>
    <property type="match status" value="1"/>
</dbReference>
<gene>
    <name evidence="1" type="ORF">ATK78_0432</name>
</gene>
<dbReference type="Gene3D" id="1.10.490.10">
    <property type="entry name" value="Globins"/>
    <property type="match status" value="1"/>
</dbReference>
<dbReference type="Proteomes" id="UP000295620">
    <property type="component" value="Unassembled WGS sequence"/>
</dbReference>
<dbReference type="GO" id="GO:0020037">
    <property type="term" value="F:heme binding"/>
    <property type="evidence" value="ECO:0007669"/>
    <property type="project" value="InterPro"/>
</dbReference>
<proteinExistence type="predicted"/>